<organism evidence="1 2">
    <name type="scientific">Auriscalpium vulgare</name>
    <dbReference type="NCBI Taxonomy" id="40419"/>
    <lineage>
        <taxon>Eukaryota</taxon>
        <taxon>Fungi</taxon>
        <taxon>Dikarya</taxon>
        <taxon>Basidiomycota</taxon>
        <taxon>Agaricomycotina</taxon>
        <taxon>Agaricomycetes</taxon>
        <taxon>Russulales</taxon>
        <taxon>Auriscalpiaceae</taxon>
        <taxon>Auriscalpium</taxon>
    </lineage>
</organism>
<protein>
    <submittedName>
        <fullName evidence="1">Uncharacterized protein</fullName>
    </submittedName>
</protein>
<accession>A0ACB8RD22</accession>
<proteinExistence type="predicted"/>
<dbReference type="Proteomes" id="UP000814033">
    <property type="component" value="Unassembled WGS sequence"/>
</dbReference>
<comment type="caution">
    <text evidence="1">The sequence shown here is derived from an EMBL/GenBank/DDBJ whole genome shotgun (WGS) entry which is preliminary data.</text>
</comment>
<name>A0ACB8RD22_9AGAM</name>
<gene>
    <name evidence="1" type="ORF">FA95DRAFT_1610899</name>
</gene>
<dbReference type="EMBL" id="MU276114">
    <property type="protein sequence ID" value="KAI0041586.1"/>
    <property type="molecule type" value="Genomic_DNA"/>
</dbReference>
<evidence type="ECO:0000313" key="1">
    <source>
        <dbReference type="EMBL" id="KAI0041586.1"/>
    </source>
</evidence>
<evidence type="ECO:0000313" key="2">
    <source>
        <dbReference type="Proteomes" id="UP000814033"/>
    </source>
</evidence>
<sequence>MRFSAALAPFALAISAFAAATPEARSLDGTSLQLSKRYDNARFTFYDVGLGACGKQNVGTDFVVALDSAQWSSGSHCFAAINITVSGKTASASIVDEFYDYDALPRLFEYFGPLSDGELFGTWNFV</sequence>
<reference evidence="1" key="2">
    <citation type="journal article" date="2022" name="New Phytol.">
        <title>Evolutionary transition to the ectomycorrhizal habit in the genomes of a hyperdiverse lineage of mushroom-forming fungi.</title>
        <authorList>
            <person name="Looney B."/>
            <person name="Miyauchi S."/>
            <person name="Morin E."/>
            <person name="Drula E."/>
            <person name="Courty P.E."/>
            <person name="Kohler A."/>
            <person name="Kuo A."/>
            <person name="LaButti K."/>
            <person name="Pangilinan J."/>
            <person name="Lipzen A."/>
            <person name="Riley R."/>
            <person name="Andreopoulos W."/>
            <person name="He G."/>
            <person name="Johnson J."/>
            <person name="Nolan M."/>
            <person name="Tritt A."/>
            <person name="Barry K.W."/>
            <person name="Grigoriev I.V."/>
            <person name="Nagy L.G."/>
            <person name="Hibbett D."/>
            <person name="Henrissat B."/>
            <person name="Matheny P.B."/>
            <person name="Labbe J."/>
            <person name="Martin F.M."/>
        </authorList>
    </citation>
    <scope>NUCLEOTIDE SEQUENCE</scope>
    <source>
        <strain evidence="1">FP105234-sp</strain>
    </source>
</reference>
<reference evidence="1" key="1">
    <citation type="submission" date="2021-02" db="EMBL/GenBank/DDBJ databases">
        <authorList>
            <consortium name="DOE Joint Genome Institute"/>
            <person name="Ahrendt S."/>
            <person name="Looney B.P."/>
            <person name="Miyauchi S."/>
            <person name="Morin E."/>
            <person name="Drula E."/>
            <person name="Courty P.E."/>
            <person name="Chicoki N."/>
            <person name="Fauchery L."/>
            <person name="Kohler A."/>
            <person name="Kuo A."/>
            <person name="Labutti K."/>
            <person name="Pangilinan J."/>
            <person name="Lipzen A."/>
            <person name="Riley R."/>
            <person name="Andreopoulos W."/>
            <person name="He G."/>
            <person name="Johnson J."/>
            <person name="Barry K.W."/>
            <person name="Grigoriev I.V."/>
            <person name="Nagy L."/>
            <person name="Hibbett D."/>
            <person name="Henrissat B."/>
            <person name="Matheny P.B."/>
            <person name="Labbe J."/>
            <person name="Martin F."/>
        </authorList>
    </citation>
    <scope>NUCLEOTIDE SEQUENCE</scope>
    <source>
        <strain evidence="1">FP105234-sp</strain>
    </source>
</reference>
<keyword evidence="2" id="KW-1185">Reference proteome</keyword>